<protein>
    <submittedName>
        <fullName evidence="1">Uncharacterized protein</fullName>
    </submittedName>
</protein>
<dbReference type="VEuPathDB" id="FungiDB:An07g09520"/>
<evidence type="ECO:0000313" key="1">
    <source>
        <dbReference type="RefSeq" id="XP_059601093.1"/>
    </source>
</evidence>
<dbReference type="KEGG" id="ang:An07g09520"/>
<reference evidence="1" key="2">
    <citation type="submission" date="2025-08" db="UniProtKB">
        <authorList>
            <consortium name="RefSeq"/>
        </authorList>
    </citation>
    <scope>IDENTIFICATION</scope>
</reference>
<dbReference type="GeneID" id="84591529"/>
<dbReference type="RefSeq" id="XP_059601093.1">
    <property type="nucleotide sequence ID" value="XM_059748710.1"/>
</dbReference>
<reference evidence="1" key="1">
    <citation type="submission" date="2025-02" db="EMBL/GenBank/DDBJ databases">
        <authorList>
            <consortium name="NCBI Genome Project"/>
        </authorList>
    </citation>
    <scope>NUCLEOTIDE SEQUENCE</scope>
</reference>
<name>A0AAJ8BQI2_ASPNG</name>
<organism evidence="1">
    <name type="scientific">Aspergillus niger</name>
    <dbReference type="NCBI Taxonomy" id="5061"/>
    <lineage>
        <taxon>Eukaryota</taxon>
        <taxon>Fungi</taxon>
        <taxon>Dikarya</taxon>
        <taxon>Ascomycota</taxon>
        <taxon>Pezizomycotina</taxon>
        <taxon>Eurotiomycetes</taxon>
        <taxon>Eurotiomycetidae</taxon>
        <taxon>Eurotiales</taxon>
        <taxon>Aspergillaceae</taxon>
        <taxon>Aspergillus</taxon>
        <taxon>Aspergillus subgen. Circumdati</taxon>
    </lineage>
</organism>
<proteinExistence type="predicted"/>
<gene>
    <name evidence="1" type="ORF">An07g09520</name>
</gene>
<sequence length="145" mass="15917">MCTVCTVPNLATGFSWSAEVIAITLAVDHRHFGAAMNLMRTKVRSILLWIPELGFISDKHAGSPHDLACLRIPETDAASPWIHSGPMYAAWGQFVAPRAAQPWPWDSRDSRYPSIYAIGENLAHGGSWPGLELMSYNPESSPAEI</sequence>
<accession>A0AAJ8BQI2</accession>
<dbReference type="AlphaFoldDB" id="A0AAJ8BQI2"/>